<reference evidence="1 2" key="1">
    <citation type="submission" date="2015-04" db="EMBL/GenBank/DDBJ databases">
        <authorList>
            <person name="Syromyatnikov M.Y."/>
            <person name="Popov V.N."/>
        </authorList>
    </citation>
    <scope>NUCLEOTIDE SEQUENCE [LARGE SCALE GENOMIC DNA]</scope>
</reference>
<proteinExistence type="predicted"/>
<organism evidence="1 2">
    <name type="scientific">Clunio marinus</name>
    <dbReference type="NCBI Taxonomy" id="568069"/>
    <lineage>
        <taxon>Eukaryota</taxon>
        <taxon>Metazoa</taxon>
        <taxon>Ecdysozoa</taxon>
        <taxon>Arthropoda</taxon>
        <taxon>Hexapoda</taxon>
        <taxon>Insecta</taxon>
        <taxon>Pterygota</taxon>
        <taxon>Neoptera</taxon>
        <taxon>Endopterygota</taxon>
        <taxon>Diptera</taxon>
        <taxon>Nematocera</taxon>
        <taxon>Chironomoidea</taxon>
        <taxon>Chironomidae</taxon>
        <taxon>Clunio</taxon>
    </lineage>
</organism>
<dbReference type="AlphaFoldDB" id="A0A1J1HJJ5"/>
<gene>
    <name evidence="1" type="ORF">CLUMA_CG001520</name>
</gene>
<evidence type="ECO:0000313" key="2">
    <source>
        <dbReference type="Proteomes" id="UP000183832"/>
    </source>
</evidence>
<evidence type="ECO:0000313" key="1">
    <source>
        <dbReference type="EMBL" id="CRK87730.1"/>
    </source>
</evidence>
<dbReference type="EMBL" id="CVRI01000004">
    <property type="protein sequence ID" value="CRK87730.1"/>
    <property type="molecule type" value="Genomic_DNA"/>
</dbReference>
<accession>A0A1J1HJJ5</accession>
<name>A0A1J1HJJ5_9DIPT</name>
<keyword evidence="2" id="KW-1185">Reference proteome</keyword>
<sequence length="95" mass="11133">MCKVTYIRYSHRSLKSRHIIIAFPCGLGNTLFNVSENKIKHRRQMIKNSLHDAPTLAMLRKKENIIFGLIKWTINDSLELELCARREQELEHSAI</sequence>
<protein>
    <submittedName>
        <fullName evidence="1">CLUMA_CG001520, isoform A</fullName>
    </submittedName>
</protein>
<dbReference type="Proteomes" id="UP000183832">
    <property type="component" value="Unassembled WGS sequence"/>
</dbReference>